<organism evidence="1 2">
    <name type="scientific">Streptomyces violascens</name>
    <dbReference type="NCBI Taxonomy" id="67381"/>
    <lineage>
        <taxon>Bacteria</taxon>
        <taxon>Bacillati</taxon>
        <taxon>Actinomycetota</taxon>
        <taxon>Actinomycetes</taxon>
        <taxon>Kitasatosporales</taxon>
        <taxon>Streptomycetaceae</taxon>
        <taxon>Streptomyces</taxon>
    </lineage>
</organism>
<dbReference type="RefSeq" id="WP_226599319.1">
    <property type="nucleotide sequence ID" value="NZ_BNDY01000017.1"/>
</dbReference>
<name>A0ABQ3QTG1_9ACTN</name>
<gene>
    <name evidence="1" type="ORF">Sviol_49920</name>
</gene>
<comment type="caution">
    <text evidence="1">The sequence shown here is derived from an EMBL/GenBank/DDBJ whole genome shotgun (WGS) entry which is preliminary data.</text>
</comment>
<reference evidence="1" key="1">
    <citation type="submission" date="2024-05" db="EMBL/GenBank/DDBJ databases">
        <title>Whole genome shotgun sequence of Streptomyces violascens NBRC 12920.</title>
        <authorList>
            <person name="Komaki H."/>
            <person name="Tamura T."/>
        </authorList>
    </citation>
    <scope>NUCLEOTIDE SEQUENCE</scope>
    <source>
        <strain evidence="1">NBRC 12920</strain>
    </source>
</reference>
<evidence type="ECO:0000313" key="2">
    <source>
        <dbReference type="Proteomes" id="UP001050808"/>
    </source>
</evidence>
<protein>
    <submittedName>
        <fullName evidence="1">Uncharacterized protein</fullName>
    </submittedName>
</protein>
<dbReference type="Proteomes" id="UP001050808">
    <property type="component" value="Unassembled WGS sequence"/>
</dbReference>
<accession>A0ABQ3QTG1</accession>
<evidence type="ECO:0000313" key="1">
    <source>
        <dbReference type="EMBL" id="GHI40584.1"/>
    </source>
</evidence>
<sequence length="55" mass="5990">MEESFTCQAFDTWAPFELVGGINKQRPNAEDLAAARALAARLEDRAGCEVLGPDH</sequence>
<dbReference type="EMBL" id="BNDY01000017">
    <property type="protein sequence ID" value="GHI40584.1"/>
    <property type="molecule type" value="Genomic_DNA"/>
</dbReference>
<keyword evidence="2" id="KW-1185">Reference proteome</keyword>
<proteinExistence type="predicted"/>